<protein>
    <submittedName>
        <fullName evidence="1">Uncharacterized protein</fullName>
    </submittedName>
</protein>
<name>A0ABY8A3E5_9ACTN</name>
<reference evidence="1 2" key="1">
    <citation type="submission" date="2022-03" db="EMBL/GenBank/DDBJ databases">
        <title>Streptomyces yunnanensis P86,complete genome.</title>
        <authorList>
            <person name="Chen S."/>
            <person name="Zhang Q."/>
        </authorList>
    </citation>
    <scope>NUCLEOTIDE SEQUENCE [LARGE SCALE GENOMIC DNA]</scope>
    <source>
        <strain evidence="1 2">P86</strain>
    </source>
</reference>
<evidence type="ECO:0000313" key="1">
    <source>
        <dbReference type="EMBL" id="WEB39256.1"/>
    </source>
</evidence>
<accession>A0ABY8A3E5</accession>
<sequence length="151" mass="16020">MAISDAMPMLMASSLRSTTSVHLESPAPQQILGQENSLEFRIGPEHGPAEALRRARGFAAMVLPALLGSTPKVVPLGEAVLAVLTELVDVTARHRVSVDLAGRISYDGSHVLISIGEIDQTLPEPDDEPACTWCTESPRMSASMRASMGAT</sequence>
<dbReference type="Proteomes" id="UP001218629">
    <property type="component" value="Chromosome"/>
</dbReference>
<keyword evidence="2" id="KW-1185">Reference proteome</keyword>
<organism evidence="1 2">
    <name type="scientific">Streptomyces yunnanensis</name>
    <dbReference type="NCBI Taxonomy" id="156453"/>
    <lineage>
        <taxon>Bacteria</taxon>
        <taxon>Bacillati</taxon>
        <taxon>Actinomycetota</taxon>
        <taxon>Actinomycetes</taxon>
        <taxon>Kitasatosporales</taxon>
        <taxon>Streptomycetaceae</taxon>
        <taxon>Streptomyces</taxon>
    </lineage>
</organism>
<proteinExistence type="predicted"/>
<dbReference type="EMBL" id="CP095749">
    <property type="protein sequence ID" value="WEB39256.1"/>
    <property type="molecule type" value="Genomic_DNA"/>
</dbReference>
<evidence type="ECO:0000313" key="2">
    <source>
        <dbReference type="Proteomes" id="UP001218629"/>
    </source>
</evidence>
<dbReference type="RefSeq" id="WP_275306866.1">
    <property type="nucleotide sequence ID" value="NZ_CP095749.1"/>
</dbReference>
<gene>
    <name evidence="1" type="ORF">MOV08_08190</name>
</gene>